<feature type="non-terminal residue" evidence="2">
    <location>
        <position position="1"/>
    </location>
</feature>
<comment type="caution">
    <text evidence="2">The sequence shown here is derived from an EMBL/GenBank/DDBJ whole genome shotgun (WGS) entry which is preliminary data.</text>
</comment>
<evidence type="ECO:0000313" key="2">
    <source>
        <dbReference type="EMBL" id="TKC50829.1"/>
    </source>
</evidence>
<name>A0A4U1FL59_MONMO</name>
<dbReference type="Proteomes" id="UP000308365">
    <property type="component" value="Unassembled WGS sequence"/>
</dbReference>
<protein>
    <submittedName>
        <fullName evidence="2">Uncharacterized protein</fullName>
    </submittedName>
</protein>
<sequence length="315" mass="36124">ENSQTKISQMEHGKTFKQLEKDNKQETLMKIQQNLKVATTQRLEEKIHKLQKQLSDFKLSNRAMKTQLTRVNVLKDKTIEKLRQSLTKVEAMKGKAVMETDLETTVDSAEQDARWDKERAHQMLETVTPELCTAKSTPEEVPGQQEEKMLGFNMKTADKKIINHLRLIIQVYEASDKSKIASACERAKMRQCLKEPLHTHVKEKSSANLAFVWAGNQLKRESALRWRGRGRSRGAVSRETVLAGAGGQRGWRAQDLCWSVPARLPRGELGGRRAGRQGVELQSDKDEAILAKNFERYNIFHFEGPKDREKIWDKC</sequence>
<feature type="coiled-coil region" evidence="1">
    <location>
        <begin position="21"/>
        <end position="60"/>
    </location>
</feature>
<dbReference type="PANTHER" id="PTHR18863:SF5">
    <property type="entry name" value="TESTIS EXPRESSED GENE 21"/>
    <property type="match status" value="1"/>
</dbReference>
<dbReference type="AlphaFoldDB" id="A0A4U1FL59"/>
<keyword evidence="1" id="KW-0175">Coiled coil</keyword>
<proteinExistence type="predicted"/>
<evidence type="ECO:0000313" key="3">
    <source>
        <dbReference type="Proteomes" id="UP000308365"/>
    </source>
</evidence>
<accession>A0A4U1FL59</accession>
<dbReference type="EMBL" id="RWIC01000068">
    <property type="protein sequence ID" value="TKC50829.1"/>
    <property type="molecule type" value="Genomic_DNA"/>
</dbReference>
<organism evidence="2 3">
    <name type="scientific">Monodon monoceros</name>
    <name type="common">Narwhal</name>
    <name type="synonym">Ceratodon monodon</name>
    <dbReference type="NCBI Taxonomy" id="40151"/>
    <lineage>
        <taxon>Eukaryota</taxon>
        <taxon>Metazoa</taxon>
        <taxon>Chordata</taxon>
        <taxon>Craniata</taxon>
        <taxon>Vertebrata</taxon>
        <taxon>Euteleostomi</taxon>
        <taxon>Mammalia</taxon>
        <taxon>Eutheria</taxon>
        <taxon>Laurasiatheria</taxon>
        <taxon>Artiodactyla</taxon>
        <taxon>Whippomorpha</taxon>
        <taxon>Cetacea</taxon>
        <taxon>Odontoceti</taxon>
        <taxon>Monodontidae</taxon>
        <taxon>Monodon</taxon>
    </lineage>
</organism>
<evidence type="ECO:0000256" key="1">
    <source>
        <dbReference type="SAM" id="Coils"/>
    </source>
</evidence>
<gene>
    <name evidence="2" type="ORF">EI555_020429</name>
</gene>
<dbReference type="InterPro" id="IPR039139">
    <property type="entry name" value="CCDC170-like"/>
</dbReference>
<dbReference type="PANTHER" id="PTHR18863">
    <property type="entry name" value="TSEC-2-RELATED"/>
    <property type="match status" value="1"/>
</dbReference>
<reference evidence="3" key="1">
    <citation type="journal article" date="2019" name="IScience">
        <title>Narwhal Genome Reveals Long-Term Low Genetic Diversity despite Current Large Abundance Size.</title>
        <authorList>
            <person name="Westbury M.V."/>
            <person name="Petersen B."/>
            <person name="Garde E."/>
            <person name="Heide-Jorgensen M.P."/>
            <person name="Lorenzen E.D."/>
        </authorList>
    </citation>
    <scope>NUCLEOTIDE SEQUENCE [LARGE SCALE GENOMIC DNA]</scope>
</reference>